<feature type="domain" description="Saccharopine dehydrogenase-like C-terminal" evidence="2">
    <location>
        <begin position="1"/>
        <end position="49"/>
    </location>
</feature>
<dbReference type="Pfam" id="PF16653">
    <property type="entry name" value="Sacchrp_dh_C"/>
    <property type="match status" value="1"/>
</dbReference>
<accession>A0ABR3V414</accession>
<dbReference type="SUPFAM" id="SSF55347">
    <property type="entry name" value="Glyceraldehyde-3-phosphate dehydrogenase-like, C-terminal domain"/>
    <property type="match status" value="1"/>
</dbReference>
<name>A0ABR3V414_9PEZI</name>
<keyword evidence="4" id="KW-1185">Reference proteome</keyword>
<sequence length="211" mass="23434">MQFEPGERDLVILQHKFEVELKDGTKQTRLSTLVEYGSTEPGGYSAMAKLGRSSSHPCLVSFPRPTLRLLTAGSRHPVCGGGAAGPRRHALREGRARASEQQDQRAPAEGAQGEVRHRVQGGDRLALGIDSKPSRKSWAEWHAGERERRVYRARSLRSNSQRIKARENKIEQARDILDGFLANAKRFGSRRTVEAFAGRDHGVPSRSCAAW</sequence>
<feature type="region of interest" description="Disordered" evidence="1">
    <location>
        <begin position="78"/>
        <end position="115"/>
    </location>
</feature>
<reference evidence="3 4" key="1">
    <citation type="journal article" date="2024" name="Commun. Biol.">
        <title>Comparative genomic analysis of thermophilic fungi reveals convergent evolutionary adaptations and gene losses.</title>
        <authorList>
            <person name="Steindorff A.S."/>
            <person name="Aguilar-Pontes M.V."/>
            <person name="Robinson A.J."/>
            <person name="Andreopoulos B."/>
            <person name="LaButti K."/>
            <person name="Kuo A."/>
            <person name="Mondo S."/>
            <person name="Riley R."/>
            <person name="Otillar R."/>
            <person name="Haridas S."/>
            <person name="Lipzen A."/>
            <person name="Grimwood J."/>
            <person name="Schmutz J."/>
            <person name="Clum A."/>
            <person name="Reid I.D."/>
            <person name="Moisan M.C."/>
            <person name="Butler G."/>
            <person name="Nguyen T.T.M."/>
            <person name="Dewar K."/>
            <person name="Conant G."/>
            <person name="Drula E."/>
            <person name="Henrissat B."/>
            <person name="Hansel C."/>
            <person name="Singer S."/>
            <person name="Hutchinson M.I."/>
            <person name="de Vries R.P."/>
            <person name="Natvig D.O."/>
            <person name="Powell A.J."/>
            <person name="Tsang A."/>
            <person name="Grigoriev I.V."/>
        </authorList>
    </citation>
    <scope>NUCLEOTIDE SEQUENCE [LARGE SCALE GENOMIC DNA]</scope>
    <source>
        <strain evidence="3 4">ATCC 24622</strain>
    </source>
</reference>
<organism evidence="3 4">
    <name type="scientific">Phialemonium thermophilum</name>
    <dbReference type="NCBI Taxonomy" id="223376"/>
    <lineage>
        <taxon>Eukaryota</taxon>
        <taxon>Fungi</taxon>
        <taxon>Dikarya</taxon>
        <taxon>Ascomycota</taxon>
        <taxon>Pezizomycotina</taxon>
        <taxon>Sordariomycetes</taxon>
        <taxon>Sordariomycetidae</taxon>
        <taxon>Cephalothecales</taxon>
        <taxon>Cephalothecaceae</taxon>
        <taxon>Phialemonium</taxon>
    </lineage>
</organism>
<protein>
    <recommendedName>
        <fullName evidence="2">Saccharopine dehydrogenase-like C-terminal domain-containing protein</fullName>
    </recommendedName>
</protein>
<dbReference type="Gene3D" id="3.30.360.10">
    <property type="entry name" value="Dihydrodipicolinate Reductase, domain 2"/>
    <property type="match status" value="1"/>
</dbReference>
<evidence type="ECO:0000256" key="1">
    <source>
        <dbReference type="SAM" id="MobiDB-lite"/>
    </source>
</evidence>
<dbReference type="Proteomes" id="UP001586593">
    <property type="component" value="Unassembled WGS sequence"/>
</dbReference>
<comment type="caution">
    <text evidence="3">The sequence shown here is derived from an EMBL/GenBank/DDBJ whole genome shotgun (WGS) entry which is preliminary data.</text>
</comment>
<feature type="compositionally biased region" description="Basic and acidic residues" evidence="1">
    <location>
        <begin position="91"/>
        <end position="103"/>
    </location>
</feature>
<gene>
    <name evidence="3" type="ORF">VTK73DRAFT_5232</name>
</gene>
<dbReference type="EMBL" id="JAZHXJ010002939">
    <property type="protein sequence ID" value="KAL1836013.1"/>
    <property type="molecule type" value="Genomic_DNA"/>
</dbReference>
<evidence type="ECO:0000313" key="4">
    <source>
        <dbReference type="Proteomes" id="UP001586593"/>
    </source>
</evidence>
<evidence type="ECO:0000313" key="3">
    <source>
        <dbReference type="EMBL" id="KAL1836013.1"/>
    </source>
</evidence>
<proteinExistence type="predicted"/>
<dbReference type="InterPro" id="IPR032095">
    <property type="entry name" value="Sacchrp_dh-like_C"/>
</dbReference>
<evidence type="ECO:0000259" key="2">
    <source>
        <dbReference type="Pfam" id="PF16653"/>
    </source>
</evidence>